<evidence type="ECO:0000313" key="3">
    <source>
        <dbReference type="EMBL" id="GLS13980.1"/>
    </source>
</evidence>
<dbReference type="EMBL" id="BSPB01000008">
    <property type="protein sequence ID" value="GLS13980.1"/>
    <property type="molecule type" value="Genomic_DNA"/>
</dbReference>
<evidence type="ECO:0000256" key="1">
    <source>
        <dbReference type="ARBA" id="ARBA00023002"/>
    </source>
</evidence>
<keyword evidence="1" id="KW-0560">Oxidoreductase</keyword>
<feature type="domain" description="NADP-dependent oxidoreductase" evidence="2">
    <location>
        <begin position="14"/>
        <end position="303"/>
    </location>
</feature>
<dbReference type="PANTHER" id="PTHR43625:SF40">
    <property type="entry name" value="ALDO-KETO REDUCTASE YAKC [NADP(+)]"/>
    <property type="match status" value="1"/>
</dbReference>
<dbReference type="InterPro" id="IPR023210">
    <property type="entry name" value="NADP_OxRdtase_dom"/>
</dbReference>
<dbReference type="Pfam" id="PF00248">
    <property type="entry name" value="Aldo_ket_red"/>
    <property type="match status" value="1"/>
</dbReference>
<dbReference type="InterPro" id="IPR036812">
    <property type="entry name" value="NAD(P)_OxRdtase_dom_sf"/>
</dbReference>
<dbReference type="Proteomes" id="UP001156903">
    <property type="component" value="Unassembled WGS sequence"/>
</dbReference>
<dbReference type="PRINTS" id="PR00069">
    <property type="entry name" value="ALDKETRDTASE"/>
</dbReference>
<dbReference type="PANTHER" id="PTHR43625">
    <property type="entry name" value="AFLATOXIN B1 ALDEHYDE REDUCTASE"/>
    <property type="match status" value="1"/>
</dbReference>
<gene>
    <name evidence="3" type="ORF">GCM10007935_14100</name>
</gene>
<organism evidence="3 4">
    <name type="scientific">Hydrogenophaga electricum</name>
    <dbReference type="NCBI Taxonomy" id="1230953"/>
    <lineage>
        <taxon>Bacteria</taxon>
        <taxon>Pseudomonadati</taxon>
        <taxon>Pseudomonadota</taxon>
        <taxon>Betaproteobacteria</taxon>
        <taxon>Burkholderiales</taxon>
        <taxon>Comamonadaceae</taxon>
        <taxon>Hydrogenophaga</taxon>
    </lineage>
</organism>
<dbReference type="Gene3D" id="3.20.20.100">
    <property type="entry name" value="NADP-dependent oxidoreductase domain"/>
    <property type="match status" value="1"/>
</dbReference>
<keyword evidence="4" id="KW-1185">Reference proteome</keyword>
<dbReference type="InterPro" id="IPR020471">
    <property type="entry name" value="AKR"/>
</dbReference>
<proteinExistence type="predicted"/>
<evidence type="ECO:0000259" key="2">
    <source>
        <dbReference type="Pfam" id="PF00248"/>
    </source>
</evidence>
<dbReference type="RefSeq" id="WP_234265580.1">
    <property type="nucleotide sequence ID" value="NZ_BSPB01000008.1"/>
</dbReference>
<comment type="caution">
    <text evidence="3">The sequence shown here is derived from an EMBL/GenBank/DDBJ whole genome shotgun (WGS) entry which is preliminary data.</text>
</comment>
<name>A0ABQ6C298_9BURK</name>
<dbReference type="SUPFAM" id="SSF51430">
    <property type="entry name" value="NAD(P)-linked oxidoreductase"/>
    <property type="match status" value="1"/>
</dbReference>
<evidence type="ECO:0000313" key="4">
    <source>
        <dbReference type="Proteomes" id="UP001156903"/>
    </source>
</evidence>
<dbReference type="InterPro" id="IPR050791">
    <property type="entry name" value="Aldo-Keto_reductase"/>
</dbReference>
<reference evidence="4" key="1">
    <citation type="journal article" date="2019" name="Int. J. Syst. Evol. Microbiol.">
        <title>The Global Catalogue of Microorganisms (GCM) 10K type strain sequencing project: providing services to taxonomists for standard genome sequencing and annotation.</title>
        <authorList>
            <consortium name="The Broad Institute Genomics Platform"/>
            <consortium name="The Broad Institute Genome Sequencing Center for Infectious Disease"/>
            <person name="Wu L."/>
            <person name="Ma J."/>
        </authorList>
    </citation>
    <scope>NUCLEOTIDE SEQUENCE [LARGE SCALE GENOMIC DNA]</scope>
    <source>
        <strain evidence="4">NBRC 109341</strain>
    </source>
</reference>
<accession>A0ABQ6C298</accession>
<protein>
    <submittedName>
        <fullName evidence="3">Aldo/keto reductase</fullName>
    </submittedName>
</protein>
<sequence>MRSHPIADSSPPYVLGTMALTGYYGTISEEQAAATIERYLDVGGRYIDTADLYANGGNETLVGRCLQGRRQGVVLATKFGYTFGERADQRGLDARPERVQPACEASLRRLGVEQIDIYYLHRVDPNVPLEDTWGAMSRLVEQGKVRALGLCEVGPHSYRKAAAIHPVAVVQSEYSLWSRDPEEDMLDLLRAAGSWFFGYASLGRGFLSGTVRRPEDFPPEDQRRDMPRFQGENFQRNIELVDALQQLAADLGVSAAQLALAWCRRDGLASPIAGATLPAHVDDAQQAVALDIPREAWARLDAVFPMGAAAGDRYNASAMQRLQTGR</sequence>